<keyword evidence="1 3" id="KW-0489">Methyltransferase</keyword>
<dbReference type="InterPro" id="IPR050078">
    <property type="entry name" value="Ribosomal_L11_MeTrfase_PrmA"/>
</dbReference>
<organism evidence="3 4">
    <name type="scientific">Neobacillus niacini</name>
    <dbReference type="NCBI Taxonomy" id="86668"/>
    <lineage>
        <taxon>Bacteria</taxon>
        <taxon>Bacillati</taxon>
        <taxon>Bacillota</taxon>
        <taxon>Bacilli</taxon>
        <taxon>Bacillales</taxon>
        <taxon>Bacillaceae</taxon>
        <taxon>Neobacillus</taxon>
    </lineage>
</organism>
<dbReference type="EC" id="2.1.1.-" evidence="3"/>
<keyword evidence="2 3" id="KW-0808">Transferase</keyword>
<sequence length="289" mass="33525">MYEITVKLPTKKIERIITHLYQKGYYQTFYEVPLDVVTDSNGYAFVEKRNETTELNIYIDEYIEARERRQLVELLAIDESSLVVKEIEELNYQQSFDDIFLENGWVITTPDRKNHYDKEKRIVLDSQGNFGTGYHETTKDCLYFILQNDFTGLSVADIGAGSGVLSVASVLKGASTIDTYDIQPVEREILYQCELNGVRPVNVIQSDLIKNKNRMNKKYDWIFLNIGTQENIDILNAQRLLDCKDTTFITSGMLEWNSHRVETLFEEAGFLLKEKKQSNEWVTCLFTCP</sequence>
<dbReference type="Gene3D" id="3.40.50.150">
    <property type="entry name" value="Vaccinia Virus protein VP39"/>
    <property type="match status" value="1"/>
</dbReference>
<dbReference type="AlphaFoldDB" id="A0A852TIL3"/>
<evidence type="ECO:0000313" key="3">
    <source>
        <dbReference type="EMBL" id="NYE07078.1"/>
    </source>
</evidence>
<proteinExistence type="predicted"/>
<evidence type="ECO:0000256" key="2">
    <source>
        <dbReference type="ARBA" id="ARBA00022679"/>
    </source>
</evidence>
<dbReference type="GO" id="GO:0008276">
    <property type="term" value="F:protein methyltransferase activity"/>
    <property type="evidence" value="ECO:0007669"/>
    <property type="project" value="TreeGrafter"/>
</dbReference>
<dbReference type="InterPro" id="IPR029063">
    <property type="entry name" value="SAM-dependent_MTases_sf"/>
</dbReference>
<reference evidence="4" key="1">
    <citation type="submission" date="2020-07" db="EMBL/GenBank/DDBJ databases">
        <authorList>
            <person name="Partida-Martinez L."/>
            <person name="Huntemann M."/>
            <person name="Clum A."/>
            <person name="Wang J."/>
            <person name="Palaniappan K."/>
            <person name="Ritter S."/>
            <person name="Chen I.-M."/>
            <person name="Stamatis D."/>
            <person name="Reddy T."/>
            <person name="O'Malley R."/>
            <person name="Daum C."/>
            <person name="Shapiro N."/>
            <person name="Ivanova N."/>
            <person name="Kyrpides N."/>
            <person name="Woyke T."/>
        </authorList>
    </citation>
    <scope>NUCLEOTIDE SEQUENCE [LARGE SCALE GENOMIC DNA]</scope>
    <source>
        <strain evidence="4">AT2.8</strain>
    </source>
</reference>
<keyword evidence="3" id="KW-0689">Ribosomal protein</keyword>
<dbReference type="EMBL" id="JACCBX010000008">
    <property type="protein sequence ID" value="NYE07078.1"/>
    <property type="molecule type" value="Genomic_DNA"/>
</dbReference>
<dbReference type="GO" id="GO:0005840">
    <property type="term" value="C:ribosome"/>
    <property type="evidence" value="ECO:0007669"/>
    <property type="project" value="UniProtKB-KW"/>
</dbReference>
<reference evidence="4" key="2">
    <citation type="submission" date="2020-08" db="EMBL/GenBank/DDBJ databases">
        <title>The Agave Microbiome: Exploring the role of microbial communities in plant adaptations to desert environments.</title>
        <authorList>
            <person name="Partida-Martinez L.P."/>
        </authorList>
    </citation>
    <scope>NUCLEOTIDE SEQUENCE [LARGE SCALE GENOMIC DNA]</scope>
    <source>
        <strain evidence="4">AT2.8</strain>
    </source>
</reference>
<dbReference type="GO" id="GO:0032259">
    <property type="term" value="P:methylation"/>
    <property type="evidence" value="ECO:0007669"/>
    <property type="project" value="UniProtKB-KW"/>
</dbReference>
<dbReference type="Pfam" id="PF06325">
    <property type="entry name" value="PrmA"/>
    <property type="match status" value="1"/>
</dbReference>
<gene>
    <name evidence="3" type="ORF">F4694_003863</name>
</gene>
<protein>
    <submittedName>
        <fullName evidence="3">Ribosomal protein L11 methyltransferase</fullName>
        <ecNumber evidence="3">2.1.1.-</ecNumber>
    </submittedName>
</protein>
<comment type="caution">
    <text evidence="3">The sequence shown here is derived from an EMBL/GenBank/DDBJ whole genome shotgun (WGS) entry which is preliminary data.</text>
</comment>
<dbReference type="Proteomes" id="UP000548423">
    <property type="component" value="Unassembled WGS sequence"/>
</dbReference>
<keyword evidence="3" id="KW-0687">Ribonucleoprotein</keyword>
<evidence type="ECO:0000313" key="4">
    <source>
        <dbReference type="Proteomes" id="UP000548423"/>
    </source>
</evidence>
<dbReference type="PANTHER" id="PTHR43648">
    <property type="entry name" value="ELECTRON TRANSFER FLAVOPROTEIN BETA SUBUNIT LYSINE METHYLTRANSFERASE"/>
    <property type="match status" value="1"/>
</dbReference>
<dbReference type="CDD" id="cd02440">
    <property type="entry name" value="AdoMet_MTases"/>
    <property type="match status" value="1"/>
</dbReference>
<accession>A0A852TIL3</accession>
<dbReference type="PANTHER" id="PTHR43648:SF1">
    <property type="entry name" value="ELECTRON TRANSFER FLAVOPROTEIN BETA SUBUNIT LYSINE METHYLTRANSFERASE"/>
    <property type="match status" value="1"/>
</dbReference>
<evidence type="ECO:0000256" key="1">
    <source>
        <dbReference type="ARBA" id="ARBA00022603"/>
    </source>
</evidence>
<dbReference type="SUPFAM" id="SSF53335">
    <property type="entry name" value="S-adenosyl-L-methionine-dependent methyltransferases"/>
    <property type="match status" value="1"/>
</dbReference>
<name>A0A852TIL3_9BACI</name>